<keyword evidence="3" id="KW-1185">Reference proteome</keyword>
<feature type="transmembrane region" description="Helical" evidence="1">
    <location>
        <begin position="43"/>
        <end position="62"/>
    </location>
</feature>
<evidence type="ECO:0000313" key="3">
    <source>
        <dbReference type="Proteomes" id="UP000198280"/>
    </source>
</evidence>
<name>A0A239MPW1_9ACTN</name>
<evidence type="ECO:0000313" key="2">
    <source>
        <dbReference type="EMBL" id="SNT44530.1"/>
    </source>
</evidence>
<protein>
    <submittedName>
        <fullName evidence="2">Uncharacterized protein</fullName>
    </submittedName>
</protein>
<dbReference type="AlphaFoldDB" id="A0A239MPW1"/>
<dbReference type="RefSeq" id="WP_089227862.1">
    <property type="nucleotide sequence ID" value="NZ_FZOF01000026.1"/>
</dbReference>
<keyword evidence="1" id="KW-0472">Membrane</keyword>
<keyword evidence="1" id="KW-1133">Transmembrane helix</keyword>
<feature type="transmembrane region" description="Helical" evidence="1">
    <location>
        <begin position="203"/>
        <end position="225"/>
    </location>
</feature>
<reference evidence="2 3" key="1">
    <citation type="submission" date="2017-06" db="EMBL/GenBank/DDBJ databases">
        <authorList>
            <person name="Kim H.J."/>
            <person name="Triplett B.A."/>
        </authorList>
    </citation>
    <scope>NUCLEOTIDE SEQUENCE [LARGE SCALE GENOMIC DNA]</scope>
    <source>
        <strain evidence="2 3">CGMCC 4.1858</strain>
    </source>
</reference>
<dbReference type="Proteomes" id="UP000198280">
    <property type="component" value="Unassembled WGS sequence"/>
</dbReference>
<dbReference type="EMBL" id="FZOF01000026">
    <property type="protein sequence ID" value="SNT44530.1"/>
    <property type="molecule type" value="Genomic_DNA"/>
</dbReference>
<keyword evidence="1" id="KW-0812">Transmembrane</keyword>
<sequence length="354" mass="38798">MEFTAGRRIRQTGRRFLGVAGVGLAAMAAWFVAEGRPDHLTDLAFPVLACALCMLLGVVQFARLRKPFRLVVDDFGVTTYDGALSWAQIEAIALRYPEPVYGEDGTSYPAPLLTLRPVAGVTLPRKPDPTRDGRLRYTLLDTDKLDQGISELTDALAYYGGERFETVPLSVRPPAPPVVADAAWNVPGGECVFLGREPNGARFLTRLGVACVLTVPAGVVAATSAGHFGTFWALWGWGTVIAWGMTIHSFRRWRRPLRLRIGPGGIGMREYATSEFYVPWSKIAAVVFETRPGTSKQTVQLTLLPLPGADLGRDRTHLIDGHQAYTLVRLDRLHDGEHAVAPALETYAGERFSR</sequence>
<proteinExistence type="predicted"/>
<feature type="transmembrane region" description="Helical" evidence="1">
    <location>
        <begin position="231"/>
        <end position="250"/>
    </location>
</feature>
<feature type="transmembrane region" description="Helical" evidence="1">
    <location>
        <begin position="12"/>
        <end position="31"/>
    </location>
</feature>
<dbReference type="OrthoDB" id="4201806at2"/>
<gene>
    <name evidence="2" type="ORF">SAMN05216252_12628</name>
</gene>
<organism evidence="2 3">
    <name type="scientific">Actinacidiphila glaucinigra</name>
    <dbReference type="NCBI Taxonomy" id="235986"/>
    <lineage>
        <taxon>Bacteria</taxon>
        <taxon>Bacillati</taxon>
        <taxon>Actinomycetota</taxon>
        <taxon>Actinomycetes</taxon>
        <taxon>Kitasatosporales</taxon>
        <taxon>Streptomycetaceae</taxon>
        <taxon>Actinacidiphila</taxon>
    </lineage>
</organism>
<accession>A0A239MPW1</accession>
<evidence type="ECO:0000256" key="1">
    <source>
        <dbReference type="SAM" id="Phobius"/>
    </source>
</evidence>